<dbReference type="OrthoDB" id="9811084at2"/>
<feature type="domain" description="HTH tetR-type" evidence="5">
    <location>
        <begin position="11"/>
        <end position="71"/>
    </location>
</feature>
<dbReference type="PANTHER" id="PTHR47506:SF3">
    <property type="entry name" value="HTH-TYPE TRANSCRIPTIONAL REGULATOR LMRA"/>
    <property type="match status" value="1"/>
</dbReference>
<reference evidence="6 7" key="1">
    <citation type="submission" date="2016-11" db="EMBL/GenBank/DDBJ databases">
        <authorList>
            <person name="Jaros S."/>
            <person name="Januszkiewicz K."/>
            <person name="Wedrychowicz H."/>
        </authorList>
    </citation>
    <scope>NUCLEOTIDE SEQUENCE [LARGE SCALE GENOMIC DNA]</scope>
    <source>
        <strain evidence="6 7">DSM 22153</strain>
    </source>
</reference>
<dbReference type="GO" id="GO:0003677">
    <property type="term" value="F:DNA binding"/>
    <property type="evidence" value="ECO:0007669"/>
    <property type="project" value="UniProtKB-UniRule"/>
</dbReference>
<dbReference type="PROSITE" id="PS50977">
    <property type="entry name" value="HTH_TETR_2"/>
    <property type="match status" value="1"/>
</dbReference>
<dbReference type="Proteomes" id="UP000186002">
    <property type="component" value="Unassembled WGS sequence"/>
</dbReference>
<gene>
    <name evidence="6" type="ORF">SAMN05444272_1024</name>
</gene>
<organism evidence="6 7">
    <name type="scientific">Roseibium suaedae</name>
    <dbReference type="NCBI Taxonomy" id="735517"/>
    <lineage>
        <taxon>Bacteria</taxon>
        <taxon>Pseudomonadati</taxon>
        <taxon>Pseudomonadota</taxon>
        <taxon>Alphaproteobacteria</taxon>
        <taxon>Hyphomicrobiales</taxon>
        <taxon>Stappiaceae</taxon>
        <taxon>Roseibium</taxon>
    </lineage>
</organism>
<sequence length="213" mass="23232">MTQTPLSPRKPDAREKLLASALRLIRTKGYTATTVDDLCKDAGVTKGAFFHHFRSKDDLAVASARHWSQITSALFAAAPYHLPQDPLDRVLGYLDFRKDLVRGEVAEYTCHVGTMVQDVHLSAPEIRDACHDSIFGHAQTLEADMEAAANDRGITLPGGAASLALHTQAVLQGAFVLAKASGDAEIVRDSIDHLIRYIRQIYQSPHVEGGDMS</sequence>
<dbReference type="Pfam" id="PF00440">
    <property type="entry name" value="TetR_N"/>
    <property type="match status" value="1"/>
</dbReference>
<evidence type="ECO:0000256" key="3">
    <source>
        <dbReference type="ARBA" id="ARBA00023163"/>
    </source>
</evidence>
<keyword evidence="2 4" id="KW-0238">DNA-binding</keyword>
<proteinExistence type="predicted"/>
<dbReference type="SUPFAM" id="SSF46689">
    <property type="entry name" value="Homeodomain-like"/>
    <property type="match status" value="1"/>
</dbReference>
<keyword evidence="1" id="KW-0805">Transcription regulation</keyword>
<dbReference type="AlphaFoldDB" id="A0A1M7BZL4"/>
<protein>
    <submittedName>
        <fullName evidence="6">Transcriptional regulator, TetR family</fullName>
    </submittedName>
</protein>
<evidence type="ECO:0000313" key="7">
    <source>
        <dbReference type="Proteomes" id="UP000186002"/>
    </source>
</evidence>
<dbReference type="InterPro" id="IPR009057">
    <property type="entry name" value="Homeodomain-like_sf"/>
</dbReference>
<evidence type="ECO:0000313" key="6">
    <source>
        <dbReference type="EMBL" id="SHL60343.1"/>
    </source>
</evidence>
<dbReference type="PRINTS" id="PR00455">
    <property type="entry name" value="HTHTETR"/>
</dbReference>
<dbReference type="PANTHER" id="PTHR47506">
    <property type="entry name" value="TRANSCRIPTIONAL REGULATORY PROTEIN"/>
    <property type="match status" value="1"/>
</dbReference>
<accession>A0A1M7BZL4</accession>
<evidence type="ECO:0000256" key="2">
    <source>
        <dbReference type="ARBA" id="ARBA00023125"/>
    </source>
</evidence>
<dbReference type="Gene3D" id="1.10.357.10">
    <property type="entry name" value="Tetracycline Repressor, domain 2"/>
    <property type="match status" value="1"/>
</dbReference>
<feature type="DNA-binding region" description="H-T-H motif" evidence="4">
    <location>
        <begin position="34"/>
        <end position="53"/>
    </location>
</feature>
<keyword evidence="3" id="KW-0804">Transcription</keyword>
<evidence type="ECO:0000256" key="4">
    <source>
        <dbReference type="PROSITE-ProRule" id="PRU00335"/>
    </source>
</evidence>
<dbReference type="InterPro" id="IPR023772">
    <property type="entry name" value="DNA-bd_HTH_TetR-type_CS"/>
</dbReference>
<dbReference type="EMBL" id="FRBW01000001">
    <property type="protein sequence ID" value="SHL60343.1"/>
    <property type="molecule type" value="Genomic_DNA"/>
</dbReference>
<evidence type="ECO:0000256" key="1">
    <source>
        <dbReference type="ARBA" id="ARBA00023015"/>
    </source>
</evidence>
<dbReference type="InterPro" id="IPR001647">
    <property type="entry name" value="HTH_TetR"/>
</dbReference>
<dbReference type="PROSITE" id="PS01081">
    <property type="entry name" value="HTH_TETR_1"/>
    <property type="match status" value="1"/>
</dbReference>
<evidence type="ECO:0000259" key="5">
    <source>
        <dbReference type="PROSITE" id="PS50977"/>
    </source>
</evidence>
<keyword evidence="7" id="KW-1185">Reference proteome</keyword>
<name>A0A1M7BZL4_9HYPH</name>
<dbReference type="RefSeq" id="WP_073009614.1">
    <property type="nucleotide sequence ID" value="NZ_FRBW01000001.1"/>
</dbReference>
<dbReference type="SUPFAM" id="SSF48498">
    <property type="entry name" value="Tetracyclin repressor-like, C-terminal domain"/>
    <property type="match status" value="1"/>
</dbReference>
<dbReference type="InterPro" id="IPR036271">
    <property type="entry name" value="Tet_transcr_reg_TetR-rel_C_sf"/>
</dbReference>